<dbReference type="GO" id="GO:0005743">
    <property type="term" value="C:mitochondrial inner membrane"/>
    <property type="evidence" value="ECO:0007669"/>
    <property type="project" value="UniProtKB-SubCell"/>
</dbReference>
<keyword evidence="4" id="KW-0679">Respiratory chain</keyword>
<keyword evidence="7" id="KW-0496">Mitochondrion</keyword>
<keyword evidence="8" id="KW-0472">Membrane</keyword>
<evidence type="ECO:0000256" key="3">
    <source>
        <dbReference type="ARBA" id="ARBA00022448"/>
    </source>
</evidence>
<comment type="similarity">
    <text evidence="2">Belongs to the complex I NDUFA5 subunit family.</text>
</comment>
<evidence type="ECO:0000256" key="8">
    <source>
        <dbReference type="ARBA" id="ARBA00023136"/>
    </source>
</evidence>
<dbReference type="Pfam" id="PF04716">
    <property type="entry name" value="ETC_C1_NDUFA5"/>
    <property type="match status" value="1"/>
</dbReference>
<evidence type="ECO:0000256" key="5">
    <source>
        <dbReference type="ARBA" id="ARBA00022792"/>
    </source>
</evidence>
<keyword evidence="6" id="KW-0249">Electron transport</keyword>
<dbReference type="InterPro" id="IPR006806">
    <property type="entry name" value="NDUFA5"/>
</dbReference>
<evidence type="ECO:0000313" key="10">
    <source>
        <dbReference type="EMBL" id="PKS08869.1"/>
    </source>
</evidence>
<dbReference type="AlphaFoldDB" id="A0A2N3N8V3"/>
<organism evidence="10 11">
    <name type="scientific">Lomentospora prolificans</name>
    <dbReference type="NCBI Taxonomy" id="41688"/>
    <lineage>
        <taxon>Eukaryota</taxon>
        <taxon>Fungi</taxon>
        <taxon>Dikarya</taxon>
        <taxon>Ascomycota</taxon>
        <taxon>Pezizomycotina</taxon>
        <taxon>Sordariomycetes</taxon>
        <taxon>Hypocreomycetidae</taxon>
        <taxon>Microascales</taxon>
        <taxon>Microascaceae</taxon>
        <taxon>Lomentospora</taxon>
    </lineage>
</organism>
<comment type="caution">
    <text evidence="10">The sequence shown here is derived from an EMBL/GenBank/DDBJ whole genome shotgun (WGS) entry which is preliminary data.</text>
</comment>
<name>A0A2N3N8V3_9PEZI</name>
<evidence type="ECO:0000313" key="11">
    <source>
        <dbReference type="Proteomes" id="UP000233524"/>
    </source>
</evidence>
<dbReference type="PANTHER" id="PTHR12653:SF0">
    <property type="entry name" value="NADH DEHYDROGENASE [UBIQUINONE] 1 ALPHA SUBCOMPLEX SUBUNIT 5"/>
    <property type="match status" value="1"/>
</dbReference>
<feature type="region of interest" description="Disordered" evidence="9">
    <location>
        <begin position="184"/>
        <end position="209"/>
    </location>
</feature>
<reference evidence="10 11" key="1">
    <citation type="journal article" date="2017" name="G3 (Bethesda)">
        <title>First Draft Genome Sequence of the Pathogenic Fungus Lomentospora prolificans (Formerly Scedosporium prolificans).</title>
        <authorList>
            <person name="Luo R."/>
            <person name="Zimin A."/>
            <person name="Workman R."/>
            <person name="Fan Y."/>
            <person name="Pertea G."/>
            <person name="Grossman N."/>
            <person name="Wear M.P."/>
            <person name="Jia B."/>
            <person name="Miller H."/>
            <person name="Casadevall A."/>
            <person name="Timp W."/>
            <person name="Zhang S.X."/>
            <person name="Salzberg S.L."/>
        </authorList>
    </citation>
    <scope>NUCLEOTIDE SEQUENCE [LARGE SCALE GENOMIC DNA]</scope>
    <source>
        <strain evidence="10 11">JHH-5317</strain>
    </source>
</reference>
<sequence>MLSFEMEPTTKDLFLSPAKNDDSALLSFHSPLNIVSNGIAALQNPGSDFVILSTPPTVNMRSTSRLLARYLEPGVSTGLTGLWTHAAPRSALLSVYSATLAKLQRFPESSLYRQSVESLTKYRLSLVEKAIPAGYDDWATKMQKLVAENPGHFRPIGDNIAAPKRRTFFLGGKTYLYPERRTQRDVREEEWNGEEDHGPVPEGQRAAEEKTDLVPGVKDEALPSDLQAHLSSEPQLTASQVAELENSIGAGLLEEVIQVAEGELELLDVMHEAKIWESLEEKPVTGQWTYFDRTS</sequence>
<evidence type="ECO:0000256" key="9">
    <source>
        <dbReference type="SAM" id="MobiDB-lite"/>
    </source>
</evidence>
<evidence type="ECO:0000256" key="4">
    <source>
        <dbReference type="ARBA" id="ARBA00022660"/>
    </source>
</evidence>
<dbReference type="InParanoid" id="A0A2N3N8V3"/>
<dbReference type="EMBL" id="NLAX01000010">
    <property type="protein sequence ID" value="PKS08869.1"/>
    <property type="molecule type" value="Genomic_DNA"/>
</dbReference>
<protein>
    <submittedName>
        <fullName evidence="10">Uncharacterized protein</fullName>
    </submittedName>
</protein>
<comment type="subcellular location">
    <subcellularLocation>
        <location evidence="1">Mitochondrion inner membrane</location>
        <topology evidence="1">Peripheral membrane protein</topology>
        <orientation evidence="1">Matrix side</orientation>
    </subcellularLocation>
</comment>
<proteinExistence type="inferred from homology"/>
<evidence type="ECO:0000256" key="1">
    <source>
        <dbReference type="ARBA" id="ARBA00004443"/>
    </source>
</evidence>
<dbReference type="OrthoDB" id="286811at2759"/>
<evidence type="ECO:0000256" key="6">
    <source>
        <dbReference type="ARBA" id="ARBA00022982"/>
    </source>
</evidence>
<gene>
    <name evidence="10" type="ORF">jhhlp_003481</name>
</gene>
<dbReference type="GO" id="GO:0022904">
    <property type="term" value="P:respiratory electron transport chain"/>
    <property type="evidence" value="ECO:0007669"/>
    <property type="project" value="InterPro"/>
</dbReference>
<keyword evidence="5" id="KW-0999">Mitochondrion inner membrane</keyword>
<dbReference type="STRING" id="41688.A0A2N3N8V3"/>
<dbReference type="Proteomes" id="UP000233524">
    <property type="component" value="Unassembled WGS sequence"/>
</dbReference>
<evidence type="ECO:0000256" key="7">
    <source>
        <dbReference type="ARBA" id="ARBA00023128"/>
    </source>
</evidence>
<evidence type="ECO:0000256" key="2">
    <source>
        <dbReference type="ARBA" id="ARBA00010261"/>
    </source>
</evidence>
<keyword evidence="11" id="KW-1185">Reference proteome</keyword>
<accession>A0A2N3N8V3</accession>
<keyword evidence="3" id="KW-0813">Transport</keyword>
<dbReference type="PANTHER" id="PTHR12653">
    <property type="entry name" value="NADH-UBIQUINONE OXIDOREDUCTASE 13 KD-B SUBUNIT"/>
    <property type="match status" value="1"/>
</dbReference>
<dbReference type="VEuPathDB" id="FungiDB:jhhlp_003481"/>